<dbReference type="EC" id="3.2.1.10" evidence="2"/>
<evidence type="ECO:0000313" key="5">
    <source>
        <dbReference type="Proteomes" id="UP000251853"/>
    </source>
</evidence>
<organism evidence="2 4">
    <name type="scientific">Enterocloster clostridioformis</name>
    <dbReference type="NCBI Taxonomy" id="1531"/>
    <lineage>
        <taxon>Bacteria</taxon>
        <taxon>Bacillati</taxon>
        <taxon>Bacillota</taxon>
        <taxon>Clostridia</taxon>
        <taxon>Lachnospirales</taxon>
        <taxon>Lachnospiraceae</taxon>
        <taxon>Enterocloster</taxon>
    </lineage>
</organism>
<dbReference type="InterPro" id="IPR006047">
    <property type="entry name" value="GH13_cat_dom"/>
</dbReference>
<dbReference type="EMBL" id="UAVW01000001">
    <property type="protein sequence ID" value="SQB04142.1"/>
    <property type="molecule type" value="Genomic_DNA"/>
</dbReference>
<dbReference type="GO" id="GO:0004574">
    <property type="term" value="F:oligo-1,6-glucosidase activity"/>
    <property type="evidence" value="ECO:0007669"/>
    <property type="project" value="UniProtKB-EC"/>
</dbReference>
<name>A0A174NUX4_9FIRM</name>
<sequence length="74" mass="8413">MMAWWRDKGIDGFRMDVISMLSKEQRFPDGVLKEGKPYGDGLPYYANGPRIHEFLRDMSPKGSSICTTIKSVIS</sequence>
<dbReference type="InterPro" id="IPR017853">
    <property type="entry name" value="GH"/>
</dbReference>
<keyword evidence="5" id="KW-1185">Reference proteome</keyword>
<dbReference type="Pfam" id="PF00128">
    <property type="entry name" value="Alpha-amylase"/>
    <property type="match status" value="1"/>
</dbReference>
<dbReference type="SUPFAM" id="SSF51445">
    <property type="entry name" value="(Trans)glycosidases"/>
    <property type="match status" value="1"/>
</dbReference>
<keyword evidence="2" id="KW-0378">Hydrolase</keyword>
<keyword evidence="2" id="KW-0326">Glycosidase</keyword>
<evidence type="ECO:0000313" key="2">
    <source>
        <dbReference type="EMBL" id="CUP49679.1"/>
    </source>
</evidence>
<dbReference type="GO" id="GO:0005975">
    <property type="term" value="P:carbohydrate metabolic process"/>
    <property type="evidence" value="ECO:0007669"/>
    <property type="project" value="InterPro"/>
</dbReference>
<feature type="domain" description="Glycosyl hydrolase family 13 catalytic" evidence="1">
    <location>
        <begin position="1"/>
        <end position="63"/>
    </location>
</feature>
<evidence type="ECO:0000259" key="1">
    <source>
        <dbReference type="Pfam" id="PF00128"/>
    </source>
</evidence>
<accession>A0A174NUX4</accession>
<gene>
    <name evidence="2" type="primary">malL1</name>
    <name evidence="2" type="ORF">ERS852480_03446</name>
    <name evidence="3" type="ORF">NCTC11224_00535</name>
</gene>
<proteinExistence type="predicted"/>
<evidence type="ECO:0000313" key="4">
    <source>
        <dbReference type="Proteomes" id="UP000095512"/>
    </source>
</evidence>
<reference evidence="2 4" key="1">
    <citation type="submission" date="2015-09" db="EMBL/GenBank/DDBJ databases">
        <authorList>
            <consortium name="Pathogen Informatics"/>
        </authorList>
    </citation>
    <scope>NUCLEOTIDE SEQUENCE [LARGE SCALE GENOMIC DNA]</scope>
    <source>
        <strain evidence="2 4">2789STDY5834865</strain>
    </source>
</reference>
<dbReference type="Proteomes" id="UP000251853">
    <property type="component" value="Unassembled WGS sequence"/>
</dbReference>
<dbReference type="EMBL" id="CZAB01000036">
    <property type="protein sequence ID" value="CUP49679.1"/>
    <property type="molecule type" value="Genomic_DNA"/>
</dbReference>
<evidence type="ECO:0000313" key="3">
    <source>
        <dbReference type="EMBL" id="SQB04142.1"/>
    </source>
</evidence>
<dbReference type="Proteomes" id="UP000095512">
    <property type="component" value="Unassembled WGS sequence"/>
</dbReference>
<protein>
    <submittedName>
        <fullName evidence="2">Oligo-1,6-glucosidase MalL</fullName>
        <ecNumber evidence="2">3.2.1.10</ecNumber>
    </submittedName>
</protein>
<dbReference type="Gene3D" id="3.20.20.80">
    <property type="entry name" value="Glycosidases"/>
    <property type="match status" value="1"/>
</dbReference>
<dbReference type="AlphaFoldDB" id="A0A174NUX4"/>
<reference evidence="3 5" key="2">
    <citation type="submission" date="2018-06" db="EMBL/GenBank/DDBJ databases">
        <authorList>
            <consortium name="Pathogen Informatics"/>
            <person name="Doyle S."/>
        </authorList>
    </citation>
    <scope>NUCLEOTIDE SEQUENCE [LARGE SCALE GENOMIC DNA]</scope>
    <source>
        <strain evidence="3 5">NCTC11224</strain>
    </source>
</reference>